<evidence type="ECO:0000256" key="5">
    <source>
        <dbReference type="ARBA" id="ARBA00022989"/>
    </source>
</evidence>
<evidence type="ECO:0000256" key="2">
    <source>
        <dbReference type="ARBA" id="ARBA00008017"/>
    </source>
</evidence>
<keyword evidence="5 7" id="KW-1133">Transmembrane helix</keyword>
<dbReference type="InterPro" id="IPR011066">
    <property type="entry name" value="MscS_channel_C_sf"/>
</dbReference>
<name>A0ABS3FSQ4_9CYAN</name>
<dbReference type="InterPro" id="IPR045275">
    <property type="entry name" value="MscS_archaea/bacteria_type"/>
</dbReference>
<dbReference type="Gene3D" id="2.30.30.60">
    <property type="match status" value="1"/>
</dbReference>
<dbReference type="Gene3D" id="1.10.287.1260">
    <property type="match status" value="1"/>
</dbReference>
<gene>
    <name evidence="10" type="ORF">J0895_13700</name>
</gene>
<organism evidence="10 11">
    <name type="scientific">Phormidium pseudopriestleyi FRX01</name>
    <dbReference type="NCBI Taxonomy" id="1759528"/>
    <lineage>
        <taxon>Bacteria</taxon>
        <taxon>Bacillati</taxon>
        <taxon>Cyanobacteriota</taxon>
        <taxon>Cyanophyceae</taxon>
        <taxon>Oscillatoriophycideae</taxon>
        <taxon>Oscillatoriales</taxon>
        <taxon>Oscillatoriaceae</taxon>
        <taxon>Phormidium</taxon>
    </lineage>
</organism>
<protein>
    <submittedName>
        <fullName evidence="10">Mechanosensitive ion channel family protein</fullName>
    </submittedName>
</protein>
<dbReference type="InterPro" id="IPR023408">
    <property type="entry name" value="MscS_beta-dom_sf"/>
</dbReference>
<dbReference type="SUPFAM" id="SSF82689">
    <property type="entry name" value="Mechanosensitive channel protein MscS (YggB), C-terminal domain"/>
    <property type="match status" value="1"/>
</dbReference>
<feature type="domain" description="Mechanosensitive ion channel MscS" evidence="8">
    <location>
        <begin position="122"/>
        <end position="188"/>
    </location>
</feature>
<evidence type="ECO:0000259" key="8">
    <source>
        <dbReference type="Pfam" id="PF00924"/>
    </source>
</evidence>
<comment type="caution">
    <text evidence="10">The sequence shown here is derived from an EMBL/GenBank/DDBJ whole genome shotgun (WGS) entry which is preliminary data.</text>
</comment>
<keyword evidence="3" id="KW-1003">Cell membrane</keyword>
<evidence type="ECO:0000259" key="9">
    <source>
        <dbReference type="Pfam" id="PF21082"/>
    </source>
</evidence>
<evidence type="ECO:0000256" key="1">
    <source>
        <dbReference type="ARBA" id="ARBA00004651"/>
    </source>
</evidence>
<dbReference type="Proteomes" id="UP000664844">
    <property type="component" value="Unassembled WGS sequence"/>
</dbReference>
<keyword evidence="6 7" id="KW-0472">Membrane</keyword>
<dbReference type="InterPro" id="IPR006685">
    <property type="entry name" value="MscS_channel_2nd"/>
</dbReference>
<evidence type="ECO:0000256" key="7">
    <source>
        <dbReference type="SAM" id="Phobius"/>
    </source>
</evidence>
<evidence type="ECO:0000313" key="10">
    <source>
        <dbReference type="EMBL" id="MBO0350149.1"/>
    </source>
</evidence>
<keyword evidence="11" id="KW-1185">Reference proteome</keyword>
<evidence type="ECO:0000313" key="11">
    <source>
        <dbReference type="Proteomes" id="UP000664844"/>
    </source>
</evidence>
<evidence type="ECO:0000256" key="4">
    <source>
        <dbReference type="ARBA" id="ARBA00022692"/>
    </source>
</evidence>
<accession>A0ABS3FSQ4</accession>
<keyword evidence="4 7" id="KW-0812">Transmembrane</keyword>
<comment type="subcellular location">
    <subcellularLocation>
        <location evidence="1">Cell membrane</location>
        <topology evidence="1">Multi-pass membrane protein</topology>
    </subcellularLocation>
</comment>
<evidence type="ECO:0000256" key="6">
    <source>
        <dbReference type="ARBA" id="ARBA00023136"/>
    </source>
</evidence>
<dbReference type="InterPro" id="IPR010920">
    <property type="entry name" value="LSM_dom_sf"/>
</dbReference>
<dbReference type="SUPFAM" id="SSF50182">
    <property type="entry name" value="Sm-like ribonucleoproteins"/>
    <property type="match status" value="1"/>
</dbReference>
<feature type="transmembrane region" description="Helical" evidence="7">
    <location>
        <begin position="104"/>
        <end position="120"/>
    </location>
</feature>
<feature type="transmembrane region" description="Helical" evidence="7">
    <location>
        <begin position="79"/>
        <end position="98"/>
    </location>
</feature>
<evidence type="ECO:0000256" key="3">
    <source>
        <dbReference type="ARBA" id="ARBA00022475"/>
    </source>
</evidence>
<dbReference type="EMBL" id="JAFLQW010000364">
    <property type="protein sequence ID" value="MBO0350149.1"/>
    <property type="molecule type" value="Genomic_DNA"/>
</dbReference>
<feature type="domain" description="Mechanosensitive ion channel MscS C-terminal" evidence="9">
    <location>
        <begin position="196"/>
        <end position="277"/>
    </location>
</feature>
<dbReference type="InterPro" id="IPR049278">
    <property type="entry name" value="MS_channel_C"/>
</dbReference>
<dbReference type="Pfam" id="PF00924">
    <property type="entry name" value="MS_channel_2nd"/>
    <property type="match status" value="1"/>
</dbReference>
<dbReference type="Pfam" id="PF21082">
    <property type="entry name" value="MS_channel_3rd"/>
    <property type="match status" value="1"/>
</dbReference>
<dbReference type="PANTHER" id="PTHR30221">
    <property type="entry name" value="SMALL-CONDUCTANCE MECHANOSENSITIVE CHANNEL"/>
    <property type="match status" value="1"/>
</dbReference>
<reference evidence="10 11" key="1">
    <citation type="submission" date="2021-03" db="EMBL/GenBank/DDBJ databases">
        <title>Metabolic Capacity of the Antarctic Cyanobacterium Phormidium pseudopriestleyi that Sustains Oxygenic Photosynthesis in the Presence of Hydrogen Sulfide.</title>
        <authorList>
            <person name="Lumian J.E."/>
            <person name="Jungblut A.D."/>
            <person name="Dillon M.L."/>
            <person name="Hawes I."/>
            <person name="Doran P.T."/>
            <person name="Mackey T.J."/>
            <person name="Dick G.J."/>
            <person name="Grettenberger C.L."/>
            <person name="Sumner D.Y."/>
        </authorList>
    </citation>
    <scope>NUCLEOTIDE SEQUENCE [LARGE SCALE GENOMIC DNA]</scope>
    <source>
        <strain evidence="10 11">FRX01</strain>
    </source>
</reference>
<dbReference type="PANTHER" id="PTHR30221:SF1">
    <property type="entry name" value="SMALL-CONDUCTANCE MECHANOSENSITIVE CHANNEL"/>
    <property type="match status" value="1"/>
</dbReference>
<sequence>MFGCDKISYLTPIVPAVAASDVVKKSSEILTSITLIKLLEGAAIVLVAYLLIVASERFNNWLSEKMPRRFRLIVRQGLPFWRAAVILAAVISLMKLFLHLSPNNILALTGTISLALGFAFKDYARSLIAGVVALFEVPYRMGDRVQIGEHYGPVVSYGLRGIRLRTPTDNIVTIPHNKIWTDPISNANDGALEAQVVTDFYLAHNVDIDRVMKILYQAAYTSQYTQLKLPIMVMIDENPWATHFMLKCYPIDARDEFIYKTDLLKRSKETFRKYGIAYPSVPAGFEEG</sequence>
<feature type="transmembrane region" description="Helical" evidence="7">
    <location>
        <begin position="35"/>
        <end position="58"/>
    </location>
</feature>
<comment type="similarity">
    <text evidence="2">Belongs to the MscS (TC 1.A.23) family.</text>
</comment>
<proteinExistence type="inferred from homology"/>